<evidence type="ECO:0000313" key="3">
    <source>
        <dbReference type="Proteomes" id="UP000435112"/>
    </source>
</evidence>
<gene>
    <name evidence="2" type="ORF">PR002_g31219</name>
</gene>
<feature type="compositionally biased region" description="Basic and acidic residues" evidence="1">
    <location>
        <begin position="201"/>
        <end position="224"/>
    </location>
</feature>
<dbReference type="Pfam" id="PF13634">
    <property type="entry name" value="Nucleoporin_FG"/>
    <property type="match status" value="1"/>
</dbReference>
<protein>
    <submittedName>
        <fullName evidence="2">Uncharacterized protein</fullName>
    </submittedName>
</protein>
<sequence>MGKSSDRNITAEQEFASLEKVLNQTADDAARCLKLLKKNLSDYDGRHGNHFVNTATSYMRSDMRTAKDTSADLKHVAHQINKSPRPSESEITSARNMMGATAKAMDVLKTTARNYDQKNGRSTGVKGVIDNVVGGNDHKHKETKSGGLFGKDSKDQDGKHTTGLLGKSDKEKEKESKGVGALFGKSDNKDKESKGGGLFGKSDKDKNDKHTGLFGSKDKDKDANHGGGILGNKGDHHHHQQQHGGGILGSSDTVEELVKTTLRDNFNVSTLSHQITIAEKSLSASPSFVERAKEAVNEVKDKLKGDKSSSPTHDGHHAHKHAVTP</sequence>
<proteinExistence type="predicted"/>
<accession>A0A6A3GEZ9</accession>
<feature type="region of interest" description="Disordered" evidence="1">
    <location>
        <begin position="114"/>
        <end position="252"/>
    </location>
</feature>
<comment type="caution">
    <text evidence="2">The sequence shown here is derived from an EMBL/GenBank/DDBJ whole genome shotgun (WGS) entry which is preliminary data.</text>
</comment>
<organism evidence="2 3">
    <name type="scientific">Phytophthora rubi</name>
    <dbReference type="NCBI Taxonomy" id="129364"/>
    <lineage>
        <taxon>Eukaryota</taxon>
        <taxon>Sar</taxon>
        <taxon>Stramenopiles</taxon>
        <taxon>Oomycota</taxon>
        <taxon>Peronosporomycetes</taxon>
        <taxon>Peronosporales</taxon>
        <taxon>Peronosporaceae</taxon>
        <taxon>Phytophthora</taxon>
    </lineage>
</organism>
<feature type="compositionally biased region" description="Basic and acidic residues" evidence="1">
    <location>
        <begin position="167"/>
        <end position="177"/>
    </location>
</feature>
<reference evidence="2 3" key="1">
    <citation type="submission" date="2018-09" db="EMBL/GenBank/DDBJ databases">
        <title>Genomic investigation of the strawberry pathogen Phytophthora fragariae indicates pathogenicity is determined by transcriptional variation in three key races.</title>
        <authorList>
            <person name="Adams T.M."/>
            <person name="Armitage A.D."/>
            <person name="Sobczyk M.K."/>
            <person name="Bates H.J."/>
            <person name="Dunwell J.M."/>
            <person name="Nellist C.F."/>
            <person name="Harrison R.J."/>
        </authorList>
    </citation>
    <scope>NUCLEOTIDE SEQUENCE [LARGE SCALE GENOMIC DNA]</scope>
    <source>
        <strain evidence="2 3">SCRP324</strain>
    </source>
</reference>
<dbReference type="InterPro" id="IPR025574">
    <property type="entry name" value="Nucleoporin_FG_rpt"/>
</dbReference>
<dbReference type="GO" id="GO:0005643">
    <property type="term" value="C:nuclear pore"/>
    <property type="evidence" value="ECO:0007669"/>
    <property type="project" value="UniProtKB-ARBA"/>
</dbReference>
<dbReference type="Proteomes" id="UP000435112">
    <property type="component" value="Unassembled WGS sequence"/>
</dbReference>
<feature type="region of interest" description="Disordered" evidence="1">
    <location>
        <begin position="299"/>
        <end position="325"/>
    </location>
</feature>
<feature type="compositionally biased region" description="Basic residues" evidence="1">
    <location>
        <begin position="316"/>
        <end position="325"/>
    </location>
</feature>
<dbReference type="AlphaFoldDB" id="A0A6A3GEZ9"/>
<name>A0A6A3GEZ9_9STRA</name>
<feature type="compositionally biased region" description="Basic and acidic residues" evidence="1">
    <location>
        <begin position="151"/>
        <end position="160"/>
    </location>
</feature>
<dbReference type="OrthoDB" id="111467at2759"/>
<dbReference type="EMBL" id="QXFU01008020">
    <property type="protein sequence ID" value="KAE8957274.1"/>
    <property type="molecule type" value="Genomic_DNA"/>
</dbReference>
<evidence type="ECO:0000313" key="2">
    <source>
        <dbReference type="EMBL" id="KAE8957274.1"/>
    </source>
</evidence>
<evidence type="ECO:0000256" key="1">
    <source>
        <dbReference type="SAM" id="MobiDB-lite"/>
    </source>
</evidence>